<dbReference type="Pfam" id="PF01903">
    <property type="entry name" value="CbiX"/>
    <property type="match status" value="1"/>
</dbReference>
<protein>
    <submittedName>
        <fullName evidence="5">Sirohydrochlorin nickelochelatase</fullName>
        <ecNumber evidence="5">4.99.1.3</ecNumber>
    </submittedName>
</protein>
<evidence type="ECO:0000313" key="6">
    <source>
        <dbReference type="Proteomes" id="UP001141422"/>
    </source>
</evidence>
<dbReference type="InterPro" id="IPR050963">
    <property type="entry name" value="Sirohydro_Cobaltochel/CbiX"/>
</dbReference>
<dbReference type="SUPFAM" id="SSF53800">
    <property type="entry name" value="Chelatase"/>
    <property type="match status" value="1"/>
</dbReference>
<evidence type="ECO:0000256" key="4">
    <source>
        <dbReference type="ARBA" id="ARBA00023285"/>
    </source>
</evidence>
<keyword evidence="4" id="KW-0170">Cobalt</keyword>
<dbReference type="RefSeq" id="WP_268924721.1">
    <property type="nucleotide sequence ID" value="NZ_JAPTGB010000008.1"/>
</dbReference>
<name>A0ABT4IG23_9EURY</name>
<evidence type="ECO:0000256" key="3">
    <source>
        <dbReference type="ARBA" id="ARBA00023239"/>
    </source>
</evidence>
<dbReference type="NCBIfam" id="NF002090">
    <property type="entry name" value="PRK00923.1"/>
    <property type="match status" value="1"/>
</dbReference>
<sequence length="135" mass="14745">MSKKGLLLVGHGSRLQYNKELITTTAQMMAEKTDEYLIKSCFMENSVPTVPEGLDAMREEDLDLLVVVPLFLAKGIHVLRDIPGLLGLESGSNRGVFTLADGREIPVVYAEPIGIDPLLAELMLKNAEKAVATHL</sequence>
<dbReference type="EC" id="4.99.1.3" evidence="5"/>
<evidence type="ECO:0000256" key="2">
    <source>
        <dbReference type="ARBA" id="ARBA00022723"/>
    </source>
</evidence>
<accession>A0ABT4IG23</accession>
<organism evidence="5 6">
    <name type="scientific">Methanocorpusculum petauri</name>
    <dbReference type="NCBI Taxonomy" id="3002863"/>
    <lineage>
        <taxon>Archaea</taxon>
        <taxon>Methanobacteriati</taxon>
        <taxon>Methanobacteriota</taxon>
        <taxon>Stenosarchaea group</taxon>
        <taxon>Methanomicrobia</taxon>
        <taxon>Methanomicrobiales</taxon>
        <taxon>Methanocorpusculaceae</taxon>
        <taxon>Methanocorpusculum</taxon>
    </lineage>
</organism>
<dbReference type="CDD" id="cd03416">
    <property type="entry name" value="CbiX_SirB_N"/>
    <property type="match status" value="1"/>
</dbReference>
<keyword evidence="1" id="KW-0169">Cobalamin biosynthesis</keyword>
<evidence type="ECO:0000313" key="5">
    <source>
        <dbReference type="EMBL" id="MCZ0860506.1"/>
    </source>
</evidence>
<dbReference type="GO" id="GO:0016852">
    <property type="term" value="F:sirohydrochlorin cobaltochelatase activity"/>
    <property type="evidence" value="ECO:0007669"/>
    <property type="project" value="UniProtKB-EC"/>
</dbReference>
<dbReference type="Gene3D" id="3.40.50.1400">
    <property type="match status" value="1"/>
</dbReference>
<dbReference type="EMBL" id="JAPTGB010000008">
    <property type="protein sequence ID" value="MCZ0860506.1"/>
    <property type="molecule type" value="Genomic_DNA"/>
</dbReference>
<comment type="caution">
    <text evidence="5">The sequence shown here is derived from an EMBL/GenBank/DDBJ whole genome shotgun (WGS) entry which is preliminary data.</text>
</comment>
<keyword evidence="6" id="KW-1185">Reference proteome</keyword>
<keyword evidence="2" id="KW-0479">Metal-binding</keyword>
<dbReference type="PANTHER" id="PTHR33542">
    <property type="entry name" value="SIROHYDROCHLORIN FERROCHELATASE, CHLOROPLASTIC"/>
    <property type="match status" value="1"/>
</dbReference>
<dbReference type="PANTHER" id="PTHR33542:SF3">
    <property type="entry name" value="SIROHYDROCHLORIN FERROCHELATASE, CHLOROPLASTIC"/>
    <property type="match status" value="1"/>
</dbReference>
<dbReference type="Proteomes" id="UP001141422">
    <property type="component" value="Unassembled WGS sequence"/>
</dbReference>
<dbReference type="NCBIfam" id="NF033198">
    <property type="entry name" value="F430_CfbA"/>
    <property type="match status" value="1"/>
</dbReference>
<reference evidence="5" key="1">
    <citation type="submission" date="2022-12" db="EMBL/GenBank/DDBJ databases">
        <title>Isolation and characterisation of novel Methanocorpusculum spp. from native Australian herbivores indicates the genus is ancestrally host-associated.</title>
        <authorList>
            <person name="Volmer J.G."/>
            <person name="Soo R.M."/>
            <person name="Evans P.N."/>
            <person name="Hoedt E.C."/>
            <person name="Astorga Alsina A.L."/>
            <person name="Woodcroft B.J."/>
            <person name="Tyson G.W."/>
            <person name="Hugenholtz P."/>
            <person name="Morrison M."/>
        </authorList>
    </citation>
    <scope>NUCLEOTIDE SEQUENCE</scope>
    <source>
        <strain evidence="5">MG</strain>
    </source>
</reference>
<proteinExistence type="predicted"/>
<keyword evidence="3 5" id="KW-0456">Lyase</keyword>
<evidence type="ECO:0000256" key="1">
    <source>
        <dbReference type="ARBA" id="ARBA00022573"/>
    </source>
</evidence>
<dbReference type="InterPro" id="IPR002762">
    <property type="entry name" value="CbiX-like"/>
</dbReference>
<gene>
    <name evidence="5" type="primary">cfbA</name>
    <name evidence="5" type="ORF">O0S10_04575</name>
</gene>